<dbReference type="GO" id="GO:0006629">
    <property type="term" value="P:lipid metabolic process"/>
    <property type="evidence" value="ECO:0007669"/>
    <property type="project" value="InterPro"/>
</dbReference>
<name>A0A9P0EEG8_NEZVI</name>
<dbReference type="PANTHER" id="PTHR13593:SF143">
    <property type="entry name" value="PHOSPHATIDYLINOSITOL-SPECIFIC PHOSPHOLIPASE C X DOMAIN-CONTAINING PROTEIN"/>
    <property type="match status" value="1"/>
</dbReference>
<proteinExistence type="predicted"/>
<evidence type="ECO:0000256" key="1">
    <source>
        <dbReference type="SAM" id="SignalP"/>
    </source>
</evidence>
<evidence type="ECO:0000313" key="2">
    <source>
        <dbReference type="EMBL" id="CAH1392316.1"/>
    </source>
</evidence>
<dbReference type="SUPFAM" id="SSF51695">
    <property type="entry name" value="PLC-like phosphodiesterases"/>
    <property type="match status" value="1"/>
</dbReference>
<evidence type="ECO:0008006" key="4">
    <source>
        <dbReference type="Google" id="ProtNLM"/>
    </source>
</evidence>
<gene>
    <name evidence="2" type="ORF">NEZAVI_LOCUS3165</name>
</gene>
<evidence type="ECO:0000313" key="3">
    <source>
        <dbReference type="Proteomes" id="UP001152798"/>
    </source>
</evidence>
<keyword evidence="3" id="KW-1185">Reference proteome</keyword>
<dbReference type="InterPro" id="IPR017946">
    <property type="entry name" value="PLC-like_Pdiesterase_TIM-brl"/>
</dbReference>
<dbReference type="Gene3D" id="3.20.20.190">
    <property type="entry name" value="Phosphatidylinositol (PI) phosphodiesterase"/>
    <property type="match status" value="1"/>
</dbReference>
<dbReference type="AlphaFoldDB" id="A0A9P0EEG8"/>
<dbReference type="Proteomes" id="UP001152798">
    <property type="component" value="Chromosome 1"/>
</dbReference>
<feature type="signal peptide" evidence="1">
    <location>
        <begin position="1"/>
        <end position="23"/>
    </location>
</feature>
<reference evidence="2" key="1">
    <citation type="submission" date="2022-01" db="EMBL/GenBank/DDBJ databases">
        <authorList>
            <person name="King R."/>
        </authorList>
    </citation>
    <scope>NUCLEOTIDE SEQUENCE</scope>
</reference>
<dbReference type="GO" id="GO:0008081">
    <property type="term" value="F:phosphoric diester hydrolase activity"/>
    <property type="evidence" value="ECO:0007669"/>
    <property type="project" value="InterPro"/>
</dbReference>
<sequence length="328" mass="38060">MVRVRFDLLWLSFVGTFLIESNAWKTSDWMKDHMKQIGERTLKQICIPGTHNSGMNQINGKTASAKSCNILHQSGTILKQLELGIRFFDVKPVISQGKFKTGYYRKNSEDVWEGGNGQFMHSIVNDINKFTKNHNELVIIYLSQSLNTDMKYRSFNQEEWNRLFQLLDRTRNLFVTSRDAYLPDFTLRNLTGNWSRSSVVYIIHEREFDLGDRFGKGYFNWKSLALYLKYSETNDFSVMLEDQINKMKTVSHSRYFLFPWTLTLSSDDVAMCPIGTSVKLLAKNANENLHTIVQYVSENAYPNIISVDYVENNEVTLVTLAVNNLLDF</sequence>
<dbReference type="PANTHER" id="PTHR13593">
    <property type="match status" value="1"/>
</dbReference>
<feature type="chain" id="PRO_5040307500" description="Phosphatidylinositol-specific phospholipase C X domain-containing protein" evidence="1">
    <location>
        <begin position="24"/>
        <end position="328"/>
    </location>
</feature>
<accession>A0A9P0EEG8</accession>
<dbReference type="EMBL" id="OV725077">
    <property type="protein sequence ID" value="CAH1392316.1"/>
    <property type="molecule type" value="Genomic_DNA"/>
</dbReference>
<organism evidence="2 3">
    <name type="scientific">Nezara viridula</name>
    <name type="common">Southern green stink bug</name>
    <name type="synonym">Cimex viridulus</name>
    <dbReference type="NCBI Taxonomy" id="85310"/>
    <lineage>
        <taxon>Eukaryota</taxon>
        <taxon>Metazoa</taxon>
        <taxon>Ecdysozoa</taxon>
        <taxon>Arthropoda</taxon>
        <taxon>Hexapoda</taxon>
        <taxon>Insecta</taxon>
        <taxon>Pterygota</taxon>
        <taxon>Neoptera</taxon>
        <taxon>Paraneoptera</taxon>
        <taxon>Hemiptera</taxon>
        <taxon>Heteroptera</taxon>
        <taxon>Panheteroptera</taxon>
        <taxon>Pentatomomorpha</taxon>
        <taxon>Pentatomoidea</taxon>
        <taxon>Pentatomidae</taxon>
        <taxon>Pentatominae</taxon>
        <taxon>Nezara</taxon>
    </lineage>
</organism>
<protein>
    <recommendedName>
        <fullName evidence="4">Phosphatidylinositol-specific phospholipase C X domain-containing protein</fullName>
    </recommendedName>
</protein>
<dbReference type="InterPro" id="IPR051057">
    <property type="entry name" value="PI-PLC_domain"/>
</dbReference>
<keyword evidence="1" id="KW-0732">Signal</keyword>
<dbReference type="OrthoDB" id="1046782at2759"/>